<name>A0ABX0UN67_9BACT</name>
<feature type="domain" description="AAA+ ATPase" evidence="1">
    <location>
        <begin position="21"/>
        <end position="391"/>
    </location>
</feature>
<dbReference type="Pfam" id="PF13304">
    <property type="entry name" value="AAA_21"/>
    <property type="match status" value="1"/>
</dbReference>
<dbReference type="InterPro" id="IPR027417">
    <property type="entry name" value="P-loop_NTPase"/>
</dbReference>
<sequence>MIINLPDRFKSLFPFSNPVVLPQLTIITGKNGSGKTHFLEAFVESGAMLIYDNKSIPEGKWRPSNDFSFFDRADLSNLDTPNKLLPSTTPGPGYPRNQVDDSTYKLIDFILEHDLMDSALDKGRTEMLSTEEAYIGIIDELTEGTWPFDSETNDKLKEQRCIEERLTSDNVEAVKEVRRRQAIMQTEFRDSQVGQYYPDLVAGLRLSQITLGNLHDQYISRRYDNRVKHALAGTDSLPGEAISDEQFVKNYPPPLETLNGILSRNELGFRLTGPTLTEYHNDKTPKIGLINQRLNTPFQFNELSSGESKIFGIILKIFYSIYFRGIITYPKLLLFDEPDAHLHPEFVQMMLGILQDEFITKKDVSIIMTTHSPTTVAIAPDDSIFEIRNGEPTIFRSIHKDDALNILTDFLPTLSIDYKNHRQIFTESDRDLQYYQAIFDAHYPKNKNSLPHRLYFVSGSKGNSNCETVKTIVKALRDGGSVSAFGILDYDNGAFQNGQFENIYVHGQGERYSLENLIFDPIYCIAYLLSKDDGLLRTSMGLSSNYSHLEMAKESETDLQQMIDQFYAKMCLALPAFPFNAEREFTYCNGVRLRQPANFMMEKGHTSFLPKINKAFPDIPANPNGPFYMEMIEMIAQLYPLVPSSSIQLLERLARP</sequence>
<evidence type="ECO:0000259" key="1">
    <source>
        <dbReference type="SMART" id="SM00382"/>
    </source>
</evidence>
<gene>
    <name evidence="2" type="ORF">FHS68_003606</name>
</gene>
<dbReference type="PANTHER" id="PTHR43581">
    <property type="entry name" value="ATP/GTP PHOSPHATASE"/>
    <property type="match status" value="1"/>
</dbReference>
<dbReference type="Gene3D" id="3.40.50.300">
    <property type="entry name" value="P-loop containing nucleotide triphosphate hydrolases"/>
    <property type="match status" value="1"/>
</dbReference>
<reference evidence="2 3" key="1">
    <citation type="submission" date="2020-03" db="EMBL/GenBank/DDBJ databases">
        <title>Genomic Encyclopedia of Type Strains, Phase IV (KMG-IV): sequencing the most valuable type-strain genomes for metagenomic binning, comparative biology and taxonomic classification.</title>
        <authorList>
            <person name="Goeker M."/>
        </authorList>
    </citation>
    <scope>NUCLEOTIDE SEQUENCE [LARGE SCALE GENOMIC DNA]</scope>
    <source>
        <strain evidence="2 3">DSM 102865</strain>
    </source>
</reference>
<keyword evidence="3" id="KW-1185">Reference proteome</keyword>
<dbReference type="CDD" id="cd00267">
    <property type="entry name" value="ABC_ATPase"/>
    <property type="match status" value="1"/>
</dbReference>
<dbReference type="PANTHER" id="PTHR43581:SF4">
    <property type="entry name" value="ATP_GTP PHOSPHATASE"/>
    <property type="match status" value="1"/>
</dbReference>
<evidence type="ECO:0000313" key="3">
    <source>
        <dbReference type="Proteomes" id="UP001179181"/>
    </source>
</evidence>
<protein>
    <submittedName>
        <fullName evidence="2">ATPase</fullName>
    </submittedName>
</protein>
<dbReference type="SMART" id="SM00382">
    <property type="entry name" value="AAA"/>
    <property type="match status" value="1"/>
</dbReference>
<accession>A0ABX0UN67</accession>
<dbReference type="InterPro" id="IPR003959">
    <property type="entry name" value="ATPase_AAA_core"/>
</dbReference>
<dbReference type="InterPro" id="IPR051396">
    <property type="entry name" value="Bact_Antivir_Def_Nuclease"/>
</dbReference>
<dbReference type="EMBL" id="JAASQJ010000003">
    <property type="protein sequence ID" value="NIJ54424.1"/>
    <property type="molecule type" value="Genomic_DNA"/>
</dbReference>
<dbReference type="SUPFAM" id="SSF52540">
    <property type="entry name" value="P-loop containing nucleoside triphosphate hydrolases"/>
    <property type="match status" value="1"/>
</dbReference>
<dbReference type="Proteomes" id="UP001179181">
    <property type="component" value="Unassembled WGS sequence"/>
</dbReference>
<comment type="caution">
    <text evidence="2">The sequence shown here is derived from an EMBL/GenBank/DDBJ whole genome shotgun (WGS) entry which is preliminary data.</text>
</comment>
<evidence type="ECO:0000313" key="2">
    <source>
        <dbReference type="EMBL" id="NIJ54424.1"/>
    </source>
</evidence>
<proteinExistence type="predicted"/>
<organism evidence="2 3">
    <name type="scientific">Dyadobacter arcticus</name>
    <dbReference type="NCBI Taxonomy" id="1078754"/>
    <lineage>
        <taxon>Bacteria</taxon>
        <taxon>Pseudomonadati</taxon>
        <taxon>Bacteroidota</taxon>
        <taxon>Cytophagia</taxon>
        <taxon>Cytophagales</taxon>
        <taxon>Spirosomataceae</taxon>
        <taxon>Dyadobacter</taxon>
    </lineage>
</organism>
<dbReference type="RefSeq" id="WP_167272584.1">
    <property type="nucleotide sequence ID" value="NZ_JAASQJ010000003.1"/>
</dbReference>
<dbReference type="InterPro" id="IPR003593">
    <property type="entry name" value="AAA+_ATPase"/>
</dbReference>